<name>A0A401YGP7_9ACTN</name>
<protein>
    <submittedName>
        <fullName evidence="1">Uncharacterized protein</fullName>
    </submittedName>
</protein>
<dbReference type="EMBL" id="BIFH01000014">
    <property type="protein sequence ID" value="GCD93782.1"/>
    <property type="molecule type" value="Genomic_DNA"/>
</dbReference>
<comment type="caution">
    <text evidence="1">The sequence shown here is derived from an EMBL/GenBank/DDBJ whole genome shotgun (WGS) entry which is preliminary data.</text>
</comment>
<sequence>MPVAVGIIVLFDPLPSGGFLALVPLPDVVALVRRLGSGHTFGCAAASAAPTVSRGCHYVFQGLELVAPVRHFLIVAGAATSRSGLSDVDNSSDGSVASTS</sequence>
<keyword evidence="2" id="KW-1185">Reference proteome</keyword>
<dbReference type="Proteomes" id="UP000286931">
    <property type="component" value="Unassembled WGS sequence"/>
</dbReference>
<organism evidence="1 2">
    <name type="scientific">Embleya hyalina</name>
    <dbReference type="NCBI Taxonomy" id="516124"/>
    <lineage>
        <taxon>Bacteria</taxon>
        <taxon>Bacillati</taxon>
        <taxon>Actinomycetota</taxon>
        <taxon>Actinomycetes</taxon>
        <taxon>Kitasatosporales</taxon>
        <taxon>Streptomycetaceae</taxon>
        <taxon>Embleya</taxon>
    </lineage>
</organism>
<gene>
    <name evidence="1" type="ORF">EHYA_01433</name>
</gene>
<evidence type="ECO:0000313" key="1">
    <source>
        <dbReference type="EMBL" id="GCD93782.1"/>
    </source>
</evidence>
<reference evidence="1 2" key="1">
    <citation type="submission" date="2018-12" db="EMBL/GenBank/DDBJ databases">
        <title>Draft genome sequence of Embleya hyalina NBRC 13850T.</title>
        <authorList>
            <person name="Komaki H."/>
            <person name="Hosoyama A."/>
            <person name="Kimura A."/>
            <person name="Ichikawa N."/>
            <person name="Tamura T."/>
        </authorList>
    </citation>
    <scope>NUCLEOTIDE SEQUENCE [LARGE SCALE GENOMIC DNA]</scope>
    <source>
        <strain evidence="1 2">NBRC 13850</strain>
    </source>
</reference>
<dbReference type="RefSeq" id="WP_126636014.1">
    <property type="nucleotide sequence ID" value="NZ_BIFH01000014.1"/>
</dbReference>
<proteinExistence type="predicted"/>
<accession>A0A401YGP7</accession>
<dbReference type="AlphaFoldDB" id="A0A401YGP7"/>
<evidence type="ECO:0000313" key="2">
    <source>
        <dbReference type="Proteomes" id="UP000286931"/>
    </source>
</evidence>